<sequence>MLGLAFLTGLFGSLHCVGMCGAIALTLPARSFLGNFLYNAGRVISYSLMGFLLGSLGKGLAIIGFQQGLAIVGGSMVILIAIFPKLLRFTWFNEGFTKLKQLFKPFYQRKNHFSLLMIGVLNGFLPCGLVYLAIMASVVLADAWQGMLYMFFFGLGTIPMMQSLALYKSLLSQHWRMRLFKWMPAFAVMIGILMILRGLNLGIPYVSPHFEKQNVMECHSTK</sequence>
<feature type="transmembrane region" description="Helical" evidence="1">
    <location>
        <begin position="179"/>
        <end position="199"/>
    </location>
</feature>
<organism evidence="3 4">
    <name type="scientific">Raineya orbicola</name>
    <dbReference type="NCBI Taxonomy" id="2016530"/>
    <lineage>
        <taxon>Bacteria</taxon>
        <taxon>Pseudomonadati</taxon>
        <taxon>Bacteroidota</taxon>
        <taxon>Cytophagia</taxon>
        <taxon>Cytophagales</taxon>
        <taxon>Raineyaceae</taxon>
        <taxon>Raineya</taxon>
    </lineage>
</organism>
<feature type="transmembrane region" description="Helical" evidence="1">
    <location>
        <begin position="69"/>
        <end position="92"/>
    </location>
</feature>
<gene>
    <name evidence="3" type="ORF">Rain11_2016</name>
</gene>
<evidence type="ECO:0000313" key="3">
    <source>
        <dbReference type="EMBL" id="PKQ67463.1"/>
    </source>
</evidence>
<dbReference type="Pfam" id="PF13386">
    <property type="entry name" value="DsbD_2"/>
    <property type="match status" value="1"/>
</dbReference>
<reference evidence="3 4" key="1">
    <citation type="submission" date="2017-06" db="EMBL/GenBank/DDBJ databases">
        <title>Raineya orbicola gen. nov., sp. nov. a slightly thermophilic bacterium of the phylum Bacteroidetes and the description of Raineyaceae fam. nov.</title>
        <authorList>
            <person name="Albuquerque L."/>
            <person name="Polonia A.R.M."/>
            <person name="Barroso C."/>
            <person name="Froufe H.J.C."/>
            <person name="Lage O."/>
            <person name="Lobo-Da-Cunha A."/>
            <person name="Egas C."/>
            <person name="Da Costa M.S."/>
        </authorList>
    </citation>
    <scope>NUCLEOTIDE SEQUENCE [LARGE SCALE GENOMIC DNA]</scope>
    <source>
        <strain evidence="3 4">SPSPC-11</strain>
    </source>
</reference>
<feature type="transmembrane region" description="Helical" evidence="1">
    <location>
        <begin position="43"/>
        <end position="63"/>
    </location>
</feature>
<keyword evidence="1" id="KW-1133">Transmembrane helix</keyword>
<dbReference type="OrthoDB" id="594443at2"/>
<feature type="domain" description="Urease accessory protein UreH-like transmembrane" evidence="2">
    <location>
        <begin position="5"/>
        <end position="193"/>
    </location>
</feature>
<feature type="transmembrane region" description="Helical" evidence="1">
    <location>
        <begin position="113"/>
        <end position="141"/>
    </location>
</feature>
<dbReference type="AlphaFoldDB" id="A0A2N3IB36"/>
<keyword evidence="4" id="KW-1185">Reference proteome</keyword>
<dbReference type="EMBL" id="NKXO01000033">
    <property type="protein sequence ID" value="PKQ67463.1"/>
    <property type="molecule type" value="Genomic_DNA"/>
</dbReference>
<feature type="transmembrane region" description="Helical" evidence="1">
    <location>
        <begin position="147"/>
        <end position="167"/>
    </location>
</feature>
<evidence type="ECO:0000313" key="4">
    <source>
        <dbReference type="Proteomes" id="UP000233387"/>
    </source>
</evidence>
<keyword evidence="1" id="KW-0812">Transmembrane</keyword>
<dbReference type="InterPro" id="IPR039447">
    <property type="entry name" value="UreH-like_TM_dom"/>
</dbReference>
<dbReference type="PANTHER" id="PTHR42208">
    <property type="entry name" value="HEAVY METAL TRANSPORTER-RELATED"/>
    <property type="match status" value="1"/>
</dbReference>
<name>A0A2N3IB36_9BACT</name>
<comment type="caution">
    <text evidence="3">The sequence shown here is derived from an EMBL/GenBank/DDBJ whole genome shotgun (WGS) entry which is preliminary data.</text>
</comment>
<dbReference type="Proteomes" id="UP000233387">
    <property type="component" value="Unassembled WGS sequence"/>
</dbReference>
<evidence type="ECO:0000259" key="2">
    <source>
        <dbReference type="Pfam" id="PF13386"/>
    </source>
</evidence>
<dbReference type="RefSeq" id="WP_101359281.1">
    <property type="nucleotide sequence ID" value="NZ_NKXO01000033.1"/>
</dbReference>
<accession>A0A2N3IB36</accession>
<evidence type="ECO:0000256" key="1">
    <source>
        <dbReference type="SAM" id="Phobius"/>
    </source>
</evidence>
<feature type="transmembrane region" description="Helical" evidence="1">
    <location>
        <begin position="6"/>
        <end position="27"/>
    </location>
</feature>
<proteinExistence type="predicted"/>
<keyword evidence="1" id="KW-0472">Membrane</keyword>
<protein>
    <recommendedName>
        <fullName evidence="2">Urease accessory protein UreH-like transmembrane domain-containing protein</fullName>
    </recommendedName>
</protein>
<dbReference type="PANTHER" id="PTHR42208:SF1">
    <property type="entry name" value="HEAVY METAL TRANSPORTER"/>
    <property type="match status" value="1"/>
</dbReference>